<evidence type="ECO:0000256" key="9">
    <source>
        <dbReference type="PIRNR" id="PIRNR000099"/>
    </source>
</evidence>
<feature type="binding site" evidence="8">
    <location>
        <position position="326"/>
    </location>
    <ligand>
        <name>substrate</name>
    </ligand>
</feature>
<evidence type="ECO:0000256" key="1">
    <source>
        <dbReference type="ARBA" id="ARBA00003850"/>
    </source>
</evidence>
<keyword evidence="12" id="KW-1185">Reference proteome</keyword>
<dbReference type="EC" id="1.1.1.23" evidence="3 8"/>
<evidence type="ECO:0000256" key="5">
    <source>
        <dbReference type="ARBA" id="ARBA00022833"/>
    </source>
</evidence>
<keyword evidence="8" id="KW-0368">Histidine biosynthesis</keyword>
<keyword evidence="5 8" id="KW-0862">Zinc</keyword>
<feature type="binding site" evidence="8">
    <location>
        <position position="189"/>
    </location>
    <ligand>
        <name>NAD(+)</name>
        <dbReference type="ChEBI" id="CHEBI:57540"/>
    </ligand>
</feature>
<evidence type="ECO:0000256" key="3">
    <source>
        <dbReference type="ARBA" id="ARBA00012965"/>
    </source>
</evidence>
<name>A0ABS2GGK6_9FIRM</name>
<feature type="binding site" evidence="8">
    <location>
        <position position="413"/>
    </location>
    <ligand>
        <name>substrate</name>
    </ligand>
</feature>
<dbReference type="RefSeq" id="WP_205088258.1">
    <property type="nucleotide sequence ID" value="NZ_JACJLA010000017.1"/>
</dbReference>
<feature type="binding site" evidence="8">
    <location>
        <position position="359"/>
    </location>
    <ligand>
        <name>substrate</name>
    </ligand>
</feature>
<feature type="binding site" evidence="8">
    <location>
        <position position="127"/>
    </location>
    <ligand>
        <name>NAD(+)</name>
        <dbReference type="ChEBI" id="CHEBI:57540"/>
    </ligand>
</feature>
<protein>
    <recommendedName>
        <fullName evidence="3 8">Histidinol dehydrogenase</fullName>
        <shortName evidence="8">HDH</shortName>
        <ecNumber evidence="3 8">1.1.1.23</ecNumber>
    </recommendedName>
</protein>
<comment type="cofactor">
    <cofactor evidence="8">
        <name>Zn(2+)</name>
        <dbReference type="ChEBI" id="CHEBI:29105"/>
    </cofactor>
    <text evidence="8">Binds 1 zinc ion per subunit.</text>
</comment>
<feature type="binding site" evidence="8">
    <location>
        <position position="418"/>
    </location>
    <ligand>
        <name>substrate</name>
    </ligand>
</feature>
<dbReference type="Gene3D" id="1.20.5.1300">
    <property type="match status" value="1"/>
</dbReference>
<feature type="binding site" evidence="8">
    <location>
        <position position="257"/>
    </location>
    <ligand>
        <name>Zn(2+)</name>
        <dbReference type="ChEBI" id="CHEBI:29105"/>
    </ligand>
</feature>
<feature type="active site" description="Proton acceptor" evidence="8">
    <location>
        <position position="325"/>
    </location>
</feature>
<evidence type="ECO:0000256" key="4">
    <source>
        <dbReference type="ARBA" id="ARBA00022723"/>
    </source>
</evidence>
<comment type="caution">
    <text evidence="11">The sequence shown here is derived from an EMBL/GenBank/DDBJ whole genome shotgun (WGS) entry which is preliminary data.</text>
</comment>
<dbReference type="PRINTS" id="PR00083">
    <property type="entry name" value="HOLDHDRGNASE"/>
</dbReference>
<evidence type="ECO:0000313" key="12">
    <source>
        <dbReference type="Proteomes" id="UP000707138"/>
    </source>
</evidence>
<feature type="binding site" evidence="8">
    <location>
        <position position="260"/>
    </location>
    <ligand>
        <name>substrate</name>
    </ligand>
</feature>
<evidence type="ECO:0000256" key="10">
    <source>
        <dbReference type="RuleBase" id="RU004175"/>
    </source>
</evidence>
<feature type="binding site" evidence="8">
    <location>
        <position position="260"/>
    </location>
    <ligand>
        <name>Zn(2+)</name>
        <dbReference type="ChEBI" id="CHEBI:29105"/>
    </ligand>
</feature>
<feature type="binding site" evidence="8">
    <location>
        <position position="235"/>
    </location>
    <ligand>
        <name>substrate</name>
    </ligand>
</feature>
<reference evidence="11 12" key="1">
    <citation type="journal article" date="2021" name="Sci. Rep.">
        <title>The distribution of antibiotic resistance genes in chicken gut microbiota commensals.</title>
        <authorList>
            <person name="Juricova H."/>
            <person name="Matiasovicova J."/>
            <person name="Kubasova T."/>
            <person name="Cejkova D."/>
            <person name="Rychlik I."/>
        </authorList>
    </citation>
    <scope>NUCLEOTIDE SEQUENCE [LARGE SCALE GENOMIC DNA]</scope>
    <source>
        <strain evidence="11 12">An537</strain>
    </source>
</reference>
<keyword evidence="8" id="KW-0520">NAD</keyword>
<gene>
    <name evidence="8 11" type="primary">hisD</name>
    <name evidence="11" type="ORF">H6A01_08275</name>
</gene>
<evidence type="ECO:0000313" key="11">
    <source>
        <dbReference type="EMBL" id="MBM6913314.1"/>
    </source>
</evidence>
<accession>A0ABS2GGK6</accession>
<dbReference type="Proteomes" id="UP000707138">
    <property type="component" value="Unassembled WGS sequence"/>
</dbReference>
<evidence type="ECO:0000256" key="6">
    <source>
        <dbReference type="ARBA" id="ARBA00023002"/>
    </source>
</evidence>
<feature type="binding site" evidence="8">
    <location>
        <position position="212"/>
    </location>
    <ligand>
        <name>NAD(+)</name>
        <dbReference type="ChEBI" id="CHEBI:57540"/>
    </ligand>
</feature>
<dbReference type="SUPFAM" id="SSF53720">
    <property type="entry name" value="ALDH-like"/>
    <property type="match status" value="1"/>
</dbReference>
<sequence length="434" mass="46679">MEWIEITADWDAESLRKVTARSETEQNDVEATVAAILADVKANGDAAVLAYNKKFDGCNCKDLRISEAEIEAALQEVGPEMVAILKEAADNIRVYHEEQIMKSWLKEFRPGVRLGTHITPIRRVGLYVPGGRAAYPSTVLMDAVPAKVAGVPSLVMISPPNKDGRINPYILAAAHVAGVDEMYRVGGAQGIAALAYGTETIRPVYKIVGPGNMYVATAKKQVFGTVGIDMIAGPSEVGVIADSSANPTWVAADLLAQAEHDPMAAVYLATPDKALAEQVVAEVERQMTGAPREEIMRSSVERWMRVFVTPDIETAVAVMNGIAPEHLELALDNPEIWLPKVENAGAIFMGHYTPEPVGDYFAGPNHTLPTSGTAAFSSPLGVYDYSKRSSILSYDKQALTAIAHKVEALAKAEGLYGHAASVAVRHSEEVTNEN</sequence>
<dbReference type="InterPro" id="IPR022695">
    <property type="entry name" value="Histidinol_DH_monofunct"/>
</dbReference>
<feature type="binding site" evidence="8">
    <location>
        <position position="359"/>
    </location>
    <ligand>
        <name>Zn(2+)</name>
        <dbReference type="ChEBI" id="CHEBI:29105"/>
    </ligand>
</feature>
<dbReference type="PANTHER" id="PTHR21256:SF2">
    <property type="entry name" value="HISTIDINE BIOSYNTHESIS TRIFUNCTIONAL PROTEIN"/>
    <property type="match status" value="1"/>
</dbReference>
<evidence type="ECO:0000256" key="2">
    <source>
        <dbReference type="ARBA" id="ARBA00010178"/>
    </source>
</evidence>
<evidence type="ECO:0000256" key="7">
    <source>
        <dbReference type="ARBA" id="ARBA00049489"/>
    </source>
</evidence>
<dbReference type="Pfam" id="PF00815">
    <property type="entry name" value="Histidinol_dh"/>
    <property type="match status" value="1"/>
</dbReference>
<feature type="binding site" evidence="8">
    <location>
        <position position="418"/>
    </location>
    <ligand>
        <name>Zn(2+)</name>
        <dbReference type="ChEBI" id="CHEBI:29105"/>
    </ligand>
</feature>
<comment type="catalytic activity">
    <reaction evidence="7 8">
        <text>L-histidinol + 2 NAD(+) + H2O = L-histidine + 2 NADH + 3 H(+)</text>
        <dbReference type="Rhea" id="RHEA:20641"/>
        <dbReference type="ChEBI" id="CHEBI:15377"/>
        <dbReference type="ChEBI" id="CHEBI:15378"/>
        <dbReference type="ChEBI" id="CHEBI:57540"/>
        <dbReference type="ChEBI" id="CHEBI:57595"/>
        <dbReference type="ChEBI" id="CHEBI:57699"/>
        <dbReference type="ChEBI" id="CHEBI:57945"/>
        <dbReference type="EC" id="1.1.1.23"/>
    </reaction>
</comment>
<dbReference type="GO" id="GO:0004399">
    <property type="term" value="F:histidinol dehydrogenase activity"/>
    <property type="evidence" value="ECO:0007669"/>
    <property type="project" value="UniProtKB-EC"/>
</dbReference>
<dbReference type="InterPro" id="IPR001692">
    <property type="entry name" value="Histidinol_DH_CS"/>
</dbReference>
<evidence type="ECO:0000256" key="8">
    <source>
        <dbReference type="HAMAP-Rule" id="MF_01024"/>
    </source>
</evidence>
<organism evidence="11 12">
    <name type="scientific">Veillonella magna</name>
    <dbReference type="NCBI Taxonomy" id="464322"/>
    <lineage>
        <taxon>Bacteria</taxon>
        <taxon>Bacillati</taxon>
        <taxon>Bacillota</taxon>
        <taxon>Negativicutes</taxon>
        <taxon>Veillonellales</taxon>
        <taxon>Veillonellaceae</taxon>
        <taxon>Veillonella</taxon>
    </lineage>
</organism>
<keyword evidence="8" id="KW-0028">Amino-acid biosynthesis</keyword>
<dbReference type="InterPro" id="IPR012131">
    <property type="entry name" value="Hstdl_DH"/>
</dbReference>
<dbReference type="NCBIfam" id="TIGR00069">
    <property type="entry name" value="hisD"/>
    <property type="match status" value="1"/>
</dbReference>
<feature type="active site" description="Proton acceptor" evidence="8">
    <location>
        <position position="326"/>
    </location>
</feature>
<keyword evidence="6 8" id="KW-0560">Oxidoreductase</keyword>
<comment type="function">
    <text evidence="1 8">Catalyzes the sequential NAD-dependent oxidations of L-histidinol to L-histidinaldehyde and then to L-histidine.</text>
</comment>
<feature type="binding site" evidence="8">
    <location>
        <position position="257"/>
    </location>
    <ligand>
        <name>substrate</name>
    </ligand>
</feature>
<dbReference type="PANTHER" id="PTHR21256">
    <property type="entry name" value="HISTIDINOL DEHYDROGENASE HDH"/>
    <property type="match status" value="1"/>
</dbReference>
<keyword evidence="4 8" id="KW-0479">Metal-binding</keyword>
<dbReference type="Gene3D" id="3.40.50.1980">
    <property type="entry name" value="Nitrogenase molybdenum iron protein domain"/>
    <property type="match status" value="2"/>
</dbReference>
<dbReference type="EMBL" id="JACJLA010000017">
    <property type="protein sequence ID" value="MBM6913314.1"/>
    <property type="molecule type" value="Genomic_DNA"/>
</dbReference>
<dbReference type="PROSITE" id="PS00611">
    <property type="entry name" value="HISOL_DEHYDROGENASE"/>
    <property type="match status" value="1"/>
</dbReference>
<comment type="similarity">
    <text evidence="2 8 9 10">Belongs to the histidinol dehydrogenase family.</text>
</comment>
<dbReference type="PIRSF" id="PIRSF000099">
    <property type="entry name" value="Histidinol_dh"/>
    <property type="match status" value="1"/>
</dbReference>
<comment type="pathway">
    <text evidence="8">Amino-acid biosynthesis; L-histidine biosynthesis; L-histidine from 5-phospho-alpha-D-ribose 1-diphosphate: step 9/9.</text>
</comment>
<dbReference type="InterPro" id="IPR016161">
    <property type="entry name" value="Ald_DH/histidinol_DH"/>
</dbReference>
<proteinExistence type="inferred from homology"/>
<dbReference type="CDD" id="cd06572">
    <property type="entry name" value="Histidinol_dh"/>
    <property type="match status" value="1"/>
</dbReference>
<dbReference type="HAMAP" id="MF_01024">
    <property type="entry name" value="HisD"/>
    <property type="match status" value="1"/>
</dbReference>